<dbReference type="GO" id="GO:0006897">
    <property type="term" value="P:endocytosis"/>
    <property type="evidence" value="ECO:0007669"/>
    <property type="project" value="TreeGrafter"/>
</dbReference>
<feature type="compositionally biased region" description="Basic and acidic residues" evidence="4">
    <location>
        <begin position="661"/>
        <end position="672"/>
    </location>
</feature>
<organism evidence="7 8">
    <name type="scientific">Oryzias melastigma</name>
    <name type="common">Marine medaka</name>
    <dbReference type="NCBI Taxonomy" id="30732"/>
    <lineage>
        <taxon>Eukaryota</taxon>
        <taxon>Metazoa</taxon>
        <taxon>Chordata</taxon>
        <taxon>Craniata</taxon>
        <taxon>Vertebrata</taxon>
        <taxon>Euteleostomi</taxon>
        <taxon>Actinopterygii</taxon>
        <taxon>Neopterygii</taxon>
        <taxon>Teleostei</taxon>
        <taxon>Neoteleostei</taxon>
        <taxon>Acanthomorphata</taxon>
        <taxon>Ovalentaria</taxon>
        <taxon>Atherinomorphae</taxon>
        <taxon>Beloniformes</taxon>
        <taxon>Adrianichthyidae</taxon>
        <taxon>Oryziinae</taxon>
        <taxon>Oryzias</taxon>
    </lineage>
</organism>
<evidence type="ECO:0000313" key="7">
    <source>
        <dbReference type="Ensembl" id="ENSOMEP00000011384.1"/>
    </source>
</evidence>
<feature type="domain" description="EF-hand" evidence="6">
    <location>
        <begin position="159"/>
        <end position="194"/>
    </location>
</feature>
<dbReference type="Ensembl" id="ENSOMET00000018447.1">
    <property type="protein sequence ID" value="ENSOMEP00000011384.1"/>
    <property type="gene ID" value="ENSOMEG00000012717.1"/>
</dbReference>
<keyword evidence="1" id="KW-0479">Metal-binding</keyword>
<feature type="compositionally biased region" description="Low complexity" evidence="4">
    <location>
        <begin position="256"/>
        <end position="269"/>
    </location>
</feature>
<feature type="domain" description="EH" evidence="5">
    <location>
        <begin position="280"/>
        <end position="370"/>
    </location>
</feature>
<feature type="domain" description="EF-hand" evidence="6">
    <location>
        <begin position="279"/>
        <end position="314"/>
    </location>
</feature>
<dbReference type="PROSITE" id="PS50031">
    <property type="entry name" value="EH"/>
    <property type="match status" value="3"/>
</dbReference>
<dbReference type="InterPro" id="IPR011992">
    <property type="entry name" value="EF-hand-dom_pair"/>
</dbReference>
<dbReference type="PROSITE" id="PS50222">
    <property type="entry name" value="EF_HAND_2"/>
    <property type="match status" value="3"/>
</dbReference>
<dbReference type="InterPro" id="IPR018247">
    <property type="entry name" value="EF_Hand_1_Ca_BS"/>
</dbReference>
<dbReference type="PROSITE" id="PS00018">
    <property type="entry name" value="EF_HAND_1"/>
    <property type="match status" value="2"/>
</dbReference>
<dbReference type="PANTHER" id="PTHR11216:SF69">
    <property type="entry name" value="EPIDERMAL GROWTH FACTOR RECEPTOR SUBSTRATE 15-LIKE 1"/>
    <property type="match status" value="1"/>
</dbReference>
<feature type="coiled-coil region" evidence="3">
    <location>
        <begin position="412"/>
        <end position="579"/>
    </location>
</feature>
<dbReference type="GeneTree" id="ENSGT00940000155438"/>
<dbReference type="GO" id="GO:0016197">
    <property type="term" value="P:endosomal transport"/>
    <property type="evidence" value="ECO:0007669"/>
    <property type="project" value="TreeGrafter"/>
</dbReference>
<dbReference type="STRING" id="30732.ENSOMEP00000011384"/>
<keyword evidence="3" id="KW-0175">Coiled coil</keyword>
<keyword evidence="2" id="KW-0106">Calcium</keyword>
<reference evidence="7" key="2">
    <citation type="submission" date="2025-09" db="UniProtKB">
        <authorList>
            <consortium name="Ensembl"/>
        </authorList>
    </citation>
    <scope>IDENTIFICATION</scope>
</reference>
<feature type="region of interest" description="Disordered" evidence="4">
    <location>
        <begin position="636"/>
        <end position="727"/>
    </location>
</feature>
<dbReference type="Gene3D" id="1.10.238.10">
    <property type="entry name" value="EF-hand"/>
    <property type="match status" value="3"/>
</dbReference>
<dbReference type="OMA" id="MYLIENH"/>
<feature type="compositionally biased region" description="Low complexity" evidence="4">
    <location>
        <begin position="706"/>
        <end position="720"/>
    </location>
</feature>
<gene>
    <name evidence="7" type="primary">EPS15L1</name>
</gene>
<feature type="region of interest" description="Disordered" evidence="4">
    <location>
        <begin position="245"/>
        <end position="270"/>
    </location>
</feature>
<feature type="region of interest" description="Disordered" evidence="4">
    <location>
        <begin position="807"/>
        <end position="831"/>
    </location>
</feature>
<dbReference type="SMART" id="SM00054">
    <property type="entry name" value="EFh"/>
    <property type="match status" value="4"/>
</dbReference>
<dbReference type="Pfam" id="PF12763">
    <property type="entry name" value="EH"/>
    <property type="match status" value="3"/>
</dbReference>
<dbReference type="InterPro" id="IPR002048">
    <property type="entry name" value="EF_hand_dom"/>
</dbReference>
<feature type="domain" description="EH" evidence="5">
    <location>
        <begin position="13"/>
        <end position="104"/>
    </location>
</feature>
<proteinExistence type="predicted"/>
<evidence type="ECO:0000259" key="5">
    <source>
        <dbReference type="PROSITE" id="PS50031"/>
    </source>
</evidence>
<dbReference type="GO" id="GO:0030132">
    <property type="term" value="C:clathrin coat of coated pit"/>
    <property type="evidence" value="ECO:0007669"/>
    <property type="project" value="TreeGrafter"/>
</dbReference>
<reference evidence="7" key="1">
    <citation type="submission" date="2025-08" db="UniProtKB">
        <authorList>
            <consortium name="Ensembl"/>
        </authorList>
    </citation>
    <scope>IDENTIFICATION</scope>
</reference>
<evidence type="ECO:0000256" key="4">
    <source>
        <dbReference type="SAM" id="MobiDB-lite"/>
    </source>
</evidence>
<dbReference type="GO" id="GO:0005509">
    <property type="term" value="F:calcium ion binding"/>
    <property type="evidence" value="ECO:0007669"/>
    <property type="project" value="InterPro"/>
</dbReference>
<dbReference type="InterPro" id="IPR000261">
    <property type="entry name" value="EH_dom"/>
</dbReference>
<feature type="region of interest" description="Disordered" evidence="4">
    <location>
        <begin position="746"/>
        <end position="776"/>
    </location>
</feature>
<evidence type="ECO:0000256" key="3">
    <source>
        <dbReference type="SAM" id="Coils"/>
    </source>
</evidence>
<dbReference type="GO" id="GO:0045296">
    <property type="term" value="F:cadherin binding"/>
    <property type="evidence" value="ECO:0007669"/>
    <property type="project" value="TreeGrafter"/>
</dbReference>
<dbReference type="SUPFAM" id="SSF47473">
    <property type="entry name" value="EF-hand"/>
    <property type="match status" value="3"/>
</dbReference>
<protein>
    <submittedName>
        <fullName evidence="7">Epidermal growth factor receptor substrate 15-like 1</fullName>
    </submittedName>
</protein>
<dbReference type="PaxDb" id="30732-ENSOMEP00000011384"/>
<sequence length="860" mass="93833">MAELLTVSQLSNGNSAYELYYRQLDPGNTGKISAAEAAQFLKKSGLPDSTLGKIWDLADSDRKGFLDKKGFFIALRLVASAQAGNDVSLSNLSQSAAVPKFRDTSSPLTRSPTAAAADPQWAIRPDEKGKFEGIFESLAPVQGLLSGDKVRPVLINSKLPLGVLGKIWDLSDVDKDGHLDKEEFTVAMHLVYRAMEKEPVPSSLPANLIPPSKRKKSAMALPGAVAVLPSLSGLLSSPVTLKETLQSSSPAPAGAVSLSPKPSFKSSSEPEVKWAVPAADRARYEDLFKKTDTDNDGLVTGGDVIEIFMQSTLSQTMLAQIWGLADTKHTGKLTREQFCLAMHLIHQKSSKGIDPPSSLTPDMIPPSERTDSSMDLNFWGSLSSVRPGFTSASQMHIDSFSGSLELTGVKDLDDLSKEIAQLQREKFILEHQIQENEESLVQKNGDVQSMQHDAEQESGFLQELEAQQRDAQGRLQDMELQRSKLDGMLHDVKHKCQEESQLIASMQSKIRSQEAELHSQEDEMNRTKSDLSRLQEEEAQLEQRLLSGRLQLETIMKSLKTTQEEISQARTKLVLIQENQKEITKTIEEYNSALSNIGSGNAGSLPDLGKGLKENERFRPPVHQDSLKDRIAMFNSGAPKEPAADPFQTEDPFRSNLLKDPFGDDPFKESDPFRGTSSEDFFKTDRSDLFGSADPFAKKPVPPLKPSAFSSSEPFSSSGAKSRDSDVFGKVDPFRAKSFAGSGAGFADFSHMSKQKPDSPGLASKKSLPSRPAPPYVGLLGSIPAAPLPSVCPAALGQRSLAAASRGGAVGSFGSERQQLEWAKQDGEREEQERLRRLRLQELQDLELAIALSKADALNA</sequence>
<feature type="domain" description="EH" evidence="5">
    <location>
        <begin position="127"/>
        <end position="215"/>
    </location>
</feature>
<name>A0A3B3C199_ORYME</name>
<evidence type="ECO:0000256" key="1">
    <source>
        <dbReference type="ARBA" id="ARBA00022723"/>
    </source>
</evidence>
<dbReference type="SMART" id="SM00027">
    <property type="entry name" value="EH"/>
    <property type="match status" value="3"/>
</dbReference>
<dbReference type="OrthoDB" id="524326at2759"/>
<evidence type="ECO:0000259" key="6">
    <source>
        <dbReference type="PROSITE" id="PS50222"/>
    </source>
</evidence>
<evidence type="ECO:0000256" key="2">
    <source>
        <dbReference type="ARBA" id="ARBA00022837"/>
    </source>
</evidence>
<feature type="domain" description="EF-hand" evidence="6">
    <location>
        <begin position="315"/>
        <end position="348"/>
    </location>
</feature>
<keyword evidence="8" id="KW-1185">Reference proteome</keyword>
<accession>A0A3B3C199</accession>
<dbReference type="PANTHER" id="PTHR11216">
    <property type="entry name" value="EH DOMAIN"/>
    <property type="match status" value="1"/>
</dbReference>
<dbReference type="AlphaFoldDB" id="A0A3B3C199"/>
<evidence type="ECO:0000313" key="8">
    <source>
        <dbReference type="Proteomes" id="UP000261560"/>
    </source>
</evidence>
<dbReference type="Proteomes" id="UP000261560">
    <property type="component" value="Unplaced"/>
</dbReference>
<dbReference type="CDD" id="cd00052">
    <property type="entry name" value="EH"/>
    <property type="match status" value="3"/>
</dbReference>